<dbReference type="RefSeq" id="WP_369776318.1">
    <property type="nucleotide sequence ID" value="NZ_CP165727.1"/>
</dbReference>
<sequence>MSITATRITAAPAAVTIISADRTVTDWASRYFGPWWGAASVDPATVCAGTVIAADVDLDAYMRLEEHVRARPHTSHIYAKAPALVATAADGTITAVAPGQQLAYLSEPATGRIKVAGADPLQVSLATARIARDAVRGQLLRDGWTVLHASAVVMGDRTWLAFGGKGAGKTTTALTLATRCGAHLLANDRVFARADAFGNVTVLPWPAAAAVGLGLLDGLGLYEKVTARLDAGESLHPTQDERVTAALCTGNLSPLWDGGRELKAQVFPDQFESWFGLTLATQGMATDLLFPQIAAGAEPSVHDTSPSLGDSDFMQGATEDRYPDILGLARGVTAGGNADARDHVRGLLRLLPHHAFTLGHDHDRAADFLTKLAAA</sequence>
<evidence type="ECO:0008006" key="2">
    <source>
        <dbReference type="Google" id="ProtNLM"/>
    </source>
</evidence>
<dbReference type="EMBL" id="CP165727">
    <property type="protein sequence ID" value="XDV61545.1"/>
    <property type="molecule type" value="Genomic_DNA"/>
</dbReference>
<organism evidence="1">
    <name type="scientific">Streptomyces sp. R33</name>
    <dbReference type="NCBI Taxonomy" id="3238629"/>
    <lineage>
        <taxon>Bacteria</taxon>
        <taxon>Bacillati</taxon>
        <taxon>Actinomycetota</taxon>
        <taxon>Actinomycetes</taxon>
        <taxon>Kitasatosporales</taxon>
        <taxon>Streptomycetaceae</taxon>
        <taxon>Streptomyces</taxon>
    </lineage>
</organism>
<gene>
    <name evidence="1" type="ORF">AB5J51_00315</name>
</gene>
<protein>
    <recommendedName>
        <fullName evidence="2">HPr kinase/phosphorylase</fullName>
    </recommendedName>
</protein>
<dbReference type="Gene3D" id="3.40.50.300">
    <property type="entry name" value="P-loop containing nucleotide triphosphate hydrolases"/>
    <property type="match status" value="1"/>
</dbReference>
<dbReference type="InterPro" id="IPR027417">
    <property type="entry name" value="P-loop_NTPase"/>
</dbReference>
<accession>A0AB39XUD6</accession>
<name>A0AB39XUD6_9ACTN</name>
<reference evidence="1" key="1">
    <citation type="submission" date="2024-08" db="EMBL/GenBank/DDBJ databases">
        <authorList>
            <person name="Yu S.T."/>
        </authorList>
    </citation>
    <scope>NUCLEOTIDE SEQUENCE</scope>
    <source>
        <strain evidence="1">R33</strain>
    </source>
</reference>
<dbReference type="SUPFAM" id="SSF53795">
    <property type="entry name" value="PEP carboxykinase-like"/>
    <property type="match status" value="1"/>
</dbReference>
<proteinExistence type="predicted"/>
<evidence type="ECO:0000313" key="1">
    <source>
        <dbReference type="EMBL" id="XDV61545.1"/>
    </source>
</evidence>
<dbReference type="AlphaFoldDB" id="A0AB39XUD6"/>